<proteinExistence type="predicted"/>
<organism evidence="4 5">
    <name type="scientific">Mycobacterium paraffinicum</name>
    <dbReference type="NCBI Taxonomy" id="53378"/>
    <lineage>
        <taxon>Bacteria</taxon>
        <taxon>Bacillati</taxon>
        <taxon>Actinomycetota</taxon>
        <taxon>Actinomycetes</taxon>
        <taxon>Mycobacteriales</taxon>
        <taxon>Mycobacteriaceae</taxon>
        <taxon>Mycobacterium</taxon>
    </lineage>
</organism>
<dbReference type="PANTHER" id="PTHR16305:SF28">
    <property type="entry name" value="GUANYLATE CYCLASE DOMAIN-CONTAINING PROTEIN"/>
    <property type="match status" value="1"/>
</dbReference>
<dbReference type="EMBL" id="BAABGF010000017">
    <property type="protein sequence ID" value="GAA4537219.1"/>
    <property type="molecule type" value="Genomic_DNA"/>
</dbReference>
<reference evidence="5" key="1">
    <citation type="journal article" date="2019" name="Int. J. Syst. Evol. Microbiol.">
        <title>The Global Catalogue of Microorganisms (GCM) 10K type strain sequencing project: providing services to taxonomists for standard genome sequencing and annotation.</title>
        <authorList>
            <consortium name="The Broad Institute Genomics Platform"/>
            <consortium name="The Broad Institute Genome Sequencing Center for Infectious Disease"/>
            <person name="Wu L."/>
            <person name="Ma J."/>
        </authorList>
    </citation>
    <scope>NUCLEOTIDE SEQUENCE [LARGE SCALE GENOMIC DNA]</scope>
    <source>
        <strain evidence="5">JCM 17782</strain>
    </source>
</reference>
<gene>
    <name evidence="4" type="ORF">GCM10023161_13640</name>
</gene>
<evidence type="ECO:0000256" key="1">
    <source>
        <dbReference type="ARBA" id="ARBA00022741"/>
    </source>
</evidence>
<dbReference type="InterPro" id="IPR029787">
    <property type="entry name" value="Nucleotide_cyclase"/>
</dbReference>
<dbReference type="InterPro" id="IPR027417">
    <property type="entry name" value="P-loop_NTPase"/>
</dbReference>
<dbReference type="PANTHER" id="PTHR16305">
    <property type="entry name" value="TESTICULAR SOLUBLE ADENYLYL CYCLASE"/>
    <property type="match status" value="1"/>
</dbReference>
<keyword evidence="1" id="KW-0547">Nucleotide-binding</keyword>
<dbReference type="Pfam" id="PF13191">
    <property type="entry name" value="AAA_16"/>
    <property type="match status" value="1"/>
</dbReference>
<dbReference type="SUPFAM" id="SSF52540">
    <property type="entry name" value="P-loop containing nucleoside triphosphate hydrolases"/>
    <property type="match status" value="1"/>
</dbReference>
<sequence>MACPSCGEELRATAKFCDECGSPMAPVATSAEYKQVTVLFADVVRSMDIAAAVGAERLREIMGELVERAAAVVQRFGGRVDKFTGDGIMAVFGAPIALEDHAFRACLAALGIQDEAGRVAGEVARRDKIDLRLRVGLNSGQVIAGEIGSGALGYTAIGEQVGMAQRMESVAPPGGVMLSESTARLVDDAADLSDPEMVHVKGAKDPVTARRLIAATSHHSQRKDPHLVGRTWELNTIAGILDEAVGGAGCVIDVVGPPGIGKSRTVRESAALARNRGMDVITAYCESHTSDIPFHAVTGLLRAALGVDGLDDAAARAQLEARFPNADSEDLWLVDDLLGIADPTVEAPNIEGDARRRRLTALVTAAWVNRRGSALYVIEDAHWIDEVSESMLADFLTVIRQTRSMMLITYRPEYQGALAAIPGAQTIALRPLNNTQTVALIGELIGTDASVHGLAEVISERAGGNPFFAEEIVRDLAERGSIQGERGSYLLHGEIADITAPPTLHAVIAARIDRLSLPAKRTLCAAAVIGTRFSPDLVSALGVEPVLDELVKGELIDQVAFTPKVEFAFRHPLIRFVAYESQLKADRDELHRRLAALIEQREPASADENAALIAEHLKAAGDLHAAFDWYMRAGTWLTHRNIAAARASWRHARDVADRMPDSDPDRAAMRISPRTLLCASSWLAGGTMADTGFDELRDLATAAGDKVSLAMAMAGWLPALIVHARFDEASEVASELESLLDSIGDPTLILGLLYAALPTKISRGEMTEALRIAQRTIDMADGDATKGNLIIGSPLTGAIVLRGCARCFLGDPGWKTDVDEGTRMVRAFEPSLRAIMLLFKYNLVPNGIWLPDAAAVHETSEILEIAQRSGDDLTLACAQYVHGVALLSYDGTPREDAFTLLAAAREAALQERFTLGAATFVNLFVGNERLRAGDPDGAIELLRTTIEEQYDRSDMAILGATTAALVQALLHRGGPSDLCEAQAAIGRLAAVPIDTGFVLHDLWLLPMRAAEARALGDDVAYRDYRDRYRAMANSLGFEGHIAWAEAME</sequence>
<dbReference type="Proteomes" id="UP001501417">
    <property type="component" value="Unassembled WGS sequence"/>
</dbReference>
<dbReference type="InterPro" id="IPR041664">
    <property type="entry name" value="AAA_16"/>
</dbReference>
<name>A0ABP8RFJ9_9MYCO</name>
<dbReference type="InterPro" id="IPR026870">
    <property type="entry name" value="Zinc_ribbon_dom"/>
</dbReference>
<dbReference type="Gene3D" id="3.30.70.1230">
    <property type="entry name" value="Nucleotide cyclase"/>
    <property type="match status" value="1"/>
</dbReference>
<dbReference type="InterPro" id="IPR001054">
    <property type="entry name" value="A/G_cyclase"/>
</dbReference>
<keyword evidence="2" id="KW-0067">ATP-binding</keyword>
<dbReference type="PROSITE" id="PS50125">
    <property type="entry name" value="GUANYLATE_CYCLASE_2"/>
    <property type="match status" value="1"/>
</dbReference>
<accession>A0ABP8RFJ9</accession>
<dbReference type="CDD" id="cd07302">
    <property type="entry name" value="CHD"/>
    <property type="match status" value="1"/>
</dbReference>
<dbReference type="SUPFAM" id="SSF55073">
    <property type="entry name" value="Nucleotide cyclase"/>
    <property type="match status" value="1"/>
</dbReference>
<dbReference type="Pfam" id="PF00211">
    <property type="entry name" value="Guanylate_cyc"/>
    <property type="match status" value="1"/>
</dbReference>
<comment type="caution">
    <text evidence="4">The sequence shown here is derived from an EMBL/GenBank/DDBJ whole genome shotgun (WGS) entry which is preliminary data.</text>
</comment>
<keyword evidence="5" id="KW-1185">Reference proteome</keyword>
<feature type="domain" description="Guanylate cyclase" evidence="3">
    <location>
        <begin position="37"/>
        <end position="168"/>
    </location>
</feature>
<protein>
    <submittedName>
        <fullName evidence="4">Adenylate/guanylate cyclase domain-containing protein</fullName>
    </submittedName>
</protein>
<evidence type="ECO:0000313" key="4">
    <source>
        <dbReference type="EMBL" id="GAA4537219.1"/>
    </source>
</evidence>
<dbReference type="SMART" id="SM00044">
    <property type="entry name" value="CYCc"/>
    <property type="match status" value="1"/>
</dbReference>
<evidence type="ECO:0000256" key="2">
    <source>
        <dbReference type="ARBA" id="ARBA00022840"/>
    </source>
</evidence>
<evidence type="ECO:0000313" key="5">
    <source>
        <dbReference type="Proteomes" id="UP001501417"/>
    </source>
</evidence>
<dbReference type="Pfam" id="PF13240">
    <property type="entry name" value="Zn_Ribbon_1"/>
    <property type="match status" value="1"/>
</dbReference>
<evidence type="ECO:0000259" key="3">
    <source>
        <dbReference type="PROSITE" id="PS50125"/>
    </source>
</evidence>